<reference evidence="1" key="1">
    <citation type="submission" date="2021-02" db="EMBL/GenBank/DDBJ databases">
        <authorList>
            <person name="Dougan E. K."/>
            <person name="Rhodes N."/>
            <person name="Thang M."/>
            <person name="Chan C."/>
        </authorList>
    </citation>
    <scope>NUCLEOTIDE SEQUENCE</scope>
</reference>
<name>A0A812M638_SYMPI</name>
<dbReference type="Proteomes" id="UP000649617">
    <property type="component" value="Unassembled WGS sequence"/>
</dbReference>
<dbReference type="InterPro" id="IPR011990">
    <property type="entry name" value="TPR-like_helical_dom_sf"/>
</dbReference>
<organism evidence="1 2">
    <name type="scientific">Symbiodinium pilosum</name>
    <name type="common">Dinoflagellate</name>
    <dbReference type="NCBI Taxonomy" id="2952"/>
    <lineage>
        <taxon>Eukaryota</taxon>
        <taxon>Sar</taxon>
        <taxon>Alveolata</taxon>
        <taxon>Dinophyceae</taxon>
        <taxon>Suessiales</taxon>
        <taxon>Symbiodiniaceae</taxon>
        <taxon>Symbiodinium</taxon>
    </lineage>
</organism>
<dbReference type="OrthoDB" id="442137at2759"/>
<keyword evidence="2" id="KW-1185">Reference proteome</keyword>
<dbReference type="AlphaFoldDB" id="A0A812M638"/>
<proteinExistence type="predicted"/>
<evidence type="ECO:0000313" key="2">
    <source>
        <dbReference type="Proteomes" id="UP000649617"/>
    </source>
</evidence>
<dbReference type="PROSITE" id="PS51257">
    <property type="entry name" value="PROKAR_LIPOPROTEIN"/>
    <property type="match status" value="1"/>
</dbReference>
<evidence type="ECO:0000313" key="1">
    <source>
        <dbReference type="EMBL" id="CAE7257596.1"/>
    </source>
</evidence>
<feature type="non-terminal residue" evidence="1">
    <location>
        <position position="237"/>
    </location>
</feature>
<dbReference type="Gene3D" id="1.25.40.10">
    <property type="entry name" value="Tetratricopeptide repeat domain"/>
    <property type="match status" value="1"/>
</dbReference>
<dbReference type="EMBL" id="CAJNIZ010007391">
    <property type="protein sequence ID" value="CAE7257596.1"/>
    <property type="molecule type" value="Genomic_DNA"/>
</dbReference>
<protein>
    <recommendedName>
        <fullName evidence="3">Pentatricopeptide repeat-containing protein, chloroplastic</fullName>
    </recommendedName>
</protein>
<gene>
    <name evidence="1" type="ORF">SPIL2461_LOCUS5287</name>
</gene>
<accession>A0A812M638</accession>
<evidence type="ECO:0008006" key="3">
    <source>
        <dbReference type="Google" id="ProtNLM"/>
    </source>
</evidence>
<comment type="caution">
    <text evidence="1">The sequence shown here is derived from an EMBL/GenBank/DDBJ whole genome shotgun (WGS) entry which is preliminary data.</text>
</comment>
<sequence>MMRCAIETSGVSFSLALSSCQVGQWRRAVSILRSMHLQELRLNEFSASTAIQSLVSATPQGAVWRATLATLSRLELTSAGLDRFCFNAVLSVCEPRAAWTLALRLFDGFRARRFQPDEVSYTSVLASFSGASASGRWLYAADLLSRMAAAWIAWTDEAAIAATAASAQCTQWSHSLEVLGVLKHRIAQGSAAAAVVAACTAAGKPLPAAAVLTELDQRLSGSFPRWSSKSATPKCPT</sequence>